<organism evidence="2">
    <name type="scientific">Haptolina ericina</name>
    <dbReference type="NCBI Taxonomy" id="156174"/>
    <lineage>
        <taxon>Eukaryota</taxon>
        <taxon>Haptista</taxon>
        <taxon>Haptophyta</taxon>
        <taxon>Prymnesiophyceae</taxon>
        <taxon>Prymnesiales</taxon>
        <taxon>Prymnesiaceae</taxon>
        <taxon>Haptolina</taxon>
    </lineage>
</organism>
<dbReference type="EMBL" id="HBHX01057996">
    <property type="protein sequence ID" value="CAE0137959.1"/>
    <property type="molecule type" value="Transcribed_RNA"/>
</dbReference>
<reference evidence="2" key="1">
    <citation type="submission" date="2021-01" db="EMBL/GenBank/DDBJ databases">
        <authorList>
            <person name="Corre E."/>
            <person name="Pelletier E."/>
            <person name="Niang G."/>
            <person name="Scheremetjew M."/>
            <person name="Finn R."/>
            <person name="Kale V."/>
            <person name="Holt S."/>
            <person name="Cochrane G."/>
            <person name="Meng A."/>
            <person name="Brown T."/>
            <person name="Cohen L."/>
        </authorList>
    </citation>
    <scope>NUCLEOTIDE SEQUENCE</scope>
    <source>
        <strain evidence="2">CCMP281</strain>
    </source>
</reference>
<accession>A0A7S3BLP7</accession>
<evidence type="ECO:0000256" key="1">
    <source>
        <dbReference type="SAM" id="MobiDB-lite"/>
    </source>
</evidence>
<name>A0A7S3BLP7_9EUKA</name>
<feature type="compositionally biased region" description="Basic and acidic residues" evidence="1">
    <location>
        <begin position="56"/>
        <end position="66"/>
    </location>
</feature>
<dbReference type="AlphaFoldDB" id="A0A7S3BLP7"/>
<protein>
    <submittedName>
        <fullName evidence="2">Uncharacterized protein</fullName>
    </submittedName>
</protein>
<gene>
    <name evidence="2" type="ORF">HERI1096_LOCUS31998</name>
</gene>
<feature type="region of interest" description="Disordered" evidence="1">
    <location>
        <begin position="50"/>
        <end position="99"/>
    </location>
</feature>
<evidence type="ECO:0000313" key="2">
    <source>
        <dbReference type="EMBL" id="CAE0137959.1"/>
    </source>
</evidence>
<proteinExistence type="predicted"/>
<sequence>MRPAALRRGRSCSVPVQSGEGMALVRGGCGIQGGSMAKEGKPLQMMQLTTLPSREASGEDSERPQRSEGLSSTITEGMSVDSDRRTGGSEGGNLVSSRL</sequence>